<feature type="transmembrane region" description="Helical" evidence="6">
    <location>
        <begin position="349"/>
        <end position="368"/>
    </location>
</feature>
<sequence length="457" mass="49344">MSIAAPARRAWSSNLLFLIAAIGTEAGIANVWKFSYLAGVNGGGLFVALYFIALMVLAIPALMAEMLLGRIGGRSVVGNMQVLVERYGIGKAWKSFGWLALISIFLILSFYFVVCGWMLYYFVLSITRGFSGVTAESATQMQATMMDSPIAMLACSGFFVATTAFVISFGVNKGIERVAGILTPLRFLILIGLLVFAVVYGSAGKAARFLFVPDFSLISWDIVIAAVGQAFFSLGIGVGVMMTMGAYMKPEYSISRAVVTVAMAQGLVALLAGMSIFPLVFQFDLAPAQGPGLIFVTLPVAFSQMPGGAVFGALLFMLLSFAALTATIVMQESIVAWLEERTGASRRRLAWLSGLAIWLTGFITVFSFNRWKDVHPLTWLGVASTRTPFDLLDYLTSNILMPLGGLMVALIAGWALSREVVAKELRMTHPALFSAWRIAVRYVVPIGLVIIFISIQG</sequence>
<organism evidence="7 8">
    <name type="scientific">Pseudoxanthomonas winnipegensis</name>
    <dbReference type="NCBI Taxonomy" id="2480810"/>
    <lineage>
        <taxon>Bacteria</taxon>
        <taxon>Pseudomonadati</taxon>
        <taxon>Pseudomonadota</taxon>
        <taxon>Gammaproteobacteria</taxon>
        <taxon>Lysobacterales</taxon>
        <taxon>Lysobacteraceae</taxon>
        <taxon>Pseudoxanthomonas</taxon>
    </lineage>
</organism>
<accession>A0A4Q8LCD7</accession>
<keyword evidence="2" id="KW-0813">Transport</keyword>
<feature type="transmembrane region" description="Helical" evidence="6">
    <location>
        <begin position="399"/>
        <end position="417"/>
    </location>
</feature>
<dbReference type="OrthoDB" id="9762833at2"/>
<feature type="transmembrane region" description="Helical" evidence="6">
    <location>
        <begin position="96"/>
        <end position="123"/>
    </location>
</feature>
<dbReference type="AlphaFoldDB" id="A0A4Q8LCD7"/>
<dbReference type="RefSeq" id="WP_130550413.1">
    <property type="nucleotide sequence ID" value="NZ_SHMC01000002.1"/>
</dbReference>
<feature type="transmembrane region" description="Helical" evidence="6">
    <location>
        <begin position="183"/>
        <end position="202"/>
    </location>
</feature>
<dbReference type="InterPro" id="IPR047218">
    <property type="entry name" value="YocR/YhdH-like"/>
</dbReference>
<feature type="transmembrane region" description="Helical" evidence="6">
    <location>
        <begin position="257"/>
        <end position="281"/>
    </location>
</feature>
<dbReference type="PANTHER" id="PTHR42948:SF1">
    <property type="entry name" value="TRANSPORTER"/>
    <property type="match status" value="1"/>
</dbReference>
<keyword evidence="4 6" id="KW-1133">Transmembrane helix</keyword>
<dbReference type="PANTHER" id="PTHR42948">
    <property type="entry name" value="TRANSPORTER"/>
    <property type="match status" value="1"/>
</dbReference>
<evidence type="ECO:0000256" key="2">
    <source>
        <dbReference type="ARBA" id="ARBA00022448"/>
    </source>
</evidence>
<feature type="transmembrane region" description="Helical" evidence="6">
    <location>
        <begin position="222"/>
        <end position="245"/>
    </location>
</feature>
<dbReference type="InterPro" id="IPR000175">
    <property type="entry name" value="Na/ntran_symport"/>
</dbReference>
<evidence type="ECO:0000313" key="8">
    <source>
        <dbReference type="Proteomes" id="UP000292627"/>
    </source>
</evidence>
<dbReference type="Pfam" id="PF00209">
    <property type="entry name" value="SNF"/>
    <property type="match status" value="2"/>
</dbReference>
<comment type="subcellular location">
    <subcellularLocation>
        <location evidence="1">Membrane</location>
        <topology evidence="1">Multi-pass membrane protein</topology>
    </subcellularLocation>
</comment>
<evidence type="ECO:0000256" key="5">
    <source>
        <dbReference type="ARBA" id="ARBA00023136"/>
    </source>
</evidence>
<keyword evidence="3 6" id="KW-0812">Transmembrane</keyword>
<evidence type="ECO:0000256" key="4">
    <source>
        <dbReference type="ARBA" id="ARBA00022989"/>
    </source>
</evidence>
<evidence type="ECO:0000256" key="6">
    <source>
        <dbReference type="SAM" id="Phobius"/>
    </source>
</evidence>
<proteinExistence type="predicted"/>
<dbReference type="SUPFAM" id="SSF161070">
    <property type="entry name" value="SNF-like"/>
    <property type="match status" value="1"/>
</dbReference>
<protein>
    <submittedName>
        <fullName evidence="7">Sodium-dependent transporter</fullName>
    </submittedName>
</protein>
<reference evidence="7 8" key="1">
    <citation type="submission" date="2019-02" db="EMBL/GenBank/DDBJ databases">
        <title>WGS of Pseudoxanthomonas species novum from clinical isolates.</title>
        <authorList>
            <person name="Bernier A.-M."/>
            <person name="Bernard K."/>
            <person name="Vachon A."/>
        </authorList>
    </citation>
    <scope>NUCLEOTIDE SEQUENCE [LARGE SCALE GENOMIC DNA]</scope>
    <source>
        <strain evidence="7 8">NML171200</strain>
    </source>
</reference>
<evidence type="ECO:0000256" key="1">
    <source>
        <dbReference type="ARBA" id="ARBA00004141"/>
    </source>
</evidence>
<feature type="transmembrane region" description="Helical" evidence="6">
    <location>
        <begin position="42"/>
        <end position="64"/>
    </location>
</feature>
<name>A0A4Q8LCD7_9GAMM</name>
<evidence type="ECO:0000256" key="3">
    <source>
        <dbReference type="ARBA" id="ARBA00022692"/>
    </source>
</evidence>
<feature type="transmembrane region" description="Helical" evidence="6">
    <location>
        <begin position="150"/>
        <end position="171"/>
    </location>
</feature>
<keyword evidence="5 6" id="KW-0472">Membrane</keyword>
<dbReference type="NCBIfam" id="NF037979">
    <property type="entry name" value="Na_transp"/>
    <property type="match status" value="1"/>
</dbReference>
<dbReference type="PROSITE" id="PS50267">
    <property type="entry name" value="NA_NEUROTRAN_SYMP_3"/>
    <property type="match status" value="1"/>
</dbReference>
<feature type="transmembrane region" description="Helical" evidence="6">
    <location>
        <begin position="438"/>
        <end position="455"/>
    </location>
</feature>
<dbReference type="PRINTS" id="PR00176">
    <property type="entry name" value="NANEUSMPORT"/>
</dbReference>
<evidence type="ECO:0000313" key="7">
    <source>
        <dbReference type="EMBL" id="TAA26538.1"/>
    </source>
</evidence>
<gene>
    <name evidence="7" type="ORF">EA660_04705</name>
</gene>
<dbReference type="InterPro" id="IPR037272">
    <property type="entry name" value="SNS_sf"/>
</dbReference>
<feature type="transmembrane region" description="Helical" evidence="6">
    <location>
        <begin position="308"/>
        <end position="329"/>
    </location>
</feature>
<dbReference type="Proteomes" id="UP000292627">
    <property type="component" value="Unassembled WGS sequence"/>
</dbReference>
<dbReference type="CDD" id="cd10336">
    <property type="entry name" value="SLC6sbd_Tyt1-Like"/>
    <property type="match status" value="1"/>
</dbReference>
<dbReference type="EMBL" id="SHMC01000002">
    <property type="protein sequence ID" value="TAA26538.1"/>
    <property type="molecule type" value="Genomic_DNA"/>
</dbReference>
<comment type="caution">
    <text evidence="7">The sequence shown here is derived from an EMBL/GenBank/DDBJ whole genome shotgun (WGS) entry which is preliminary data.</text>
</comment>
<dbReference type="GO" id="GO:0016020">
    <property type="term" value="C:membrane"/>
    <property type="evidence" value="ECO:0007669"/>
    <property type="project" value="UniProtKB-SubCell"/>
</dbReference>